<dbReference type="InterPro" id="IPR049394">
    <property type="entry name" value="eEFSec_C"/>
</dbReference>
<protein>
    <recommendedName>
        <fullName evidence="1">Tr-type G domain-containing protein</fullName>
    </recommendedName>
</protein>
<dbReference type="GO" id="GO:0005525">
    <property type="term" value="F:GTP binding"/>
    <property type="evidence" value="ECO:0007669"/>
    <property type="project" value="InterPro"/>
</dbReference>
<evidence type="ECO:0000313" key="2">
    <source>
        <dbReference type="EMBL" id="OZJ03798.1"/>
    </source>
</evidence>
<dbReference type="PRINTS" id="PR00315">
    <property type="entry name" value="ELONGATNFCT"/>
</dbReference>
<feature type="domain" description="Tr-type G" evidence="1">
    <location>
        <begin position="2"/>
        <end position="211"/>
    </location>
</feature>
<dbReference type="Pfam" id="PF21131">
    <property type="entry name" value="eEFSec_4th"/>
    <property type="match status" value="1"/>
</dbReference>
<comment type="caution">
    <text evidence="2">The sequence shown here is derived from an EMBL/GenBank/DDBJ whole genome shotgun (WGS) entry which is preliminary data.</text>
</comment>
<dbReference type="Pfam" id="PF00009">
    <property type="entry name" value="GTP_EFTU"/>
    <property type="match status" value="1"/>
</dbReference>
<dbReference type="Proteomes" id="UP000242875">
    <property type="component" value="Unassembled WGS sequence"/>
</dbReference>
<gene>
    <name evidence="2" type="ORF">BZG36_03023</name>
</gene>
<dbReference type="InterPro" id="IPR009000">
    <property type="entry name" value="Transl_B-barrel_sf"/>
</dbReference>
<reference evidence="2 3" key="1">
    <citation type="journal article" date="2017" name="Mycologia">
        <title>Bifiguratus adelaidae, gen. et sp. nov., a new member of Mucoromycotina in endophytic and soil-dwelling habitats.</title>
        <authorList>
            <person name="Torres-Cruz T.J."/>
            <person name="Billingsley Tobias T.L."/>
            <person name="Almatruk M."/>
            <person name="Hesse C."/>
            <person name="Kuske C.R."/>
            <person name="Desiro A."/>
            <person name="Benucci G.M."/>
            <person name="Bonito G."/>
            <person name="Stajich J.E."/>
            <person name="Dunlap C."/>
            <person name="Arnold A.E."/>
            <person name="Porras-Alfaro A."/>
        </authorList>
    </citation>
    <scope>NUCLEOTIDE SEQUENCE [LARGE SCALE GENOMIC DNA]</scope>
    <source>
        <strain evidence="2 3">AZ0501</strain>
    </source>
</reference>
<dbReference type="SUPFAM" id="SSF50447">
    <property type="entry name" value="Translation proteins"/>
    <property type="match status" value="1"/>
</dbReference>
<dbReference type="NCBIfam" id="TIGR00231">
    <property type="entry name" value="small_GTP"/>
    <property type="match status" value="1"/>
</dbReference>
<dbReference type="OrthoDB" id="2067at2759"/>
<dbReference type="SUPFAM" id="SSF52540">
    <property type="entry name" value="P-loop containing nucleoside triphosphate hydrolases"/>
    <property type="match status" value="1"/>
</dbReference>
<evidence type="ECO:0000259" key="1">
    <source>
        <dbReference type="PROSITE" id="PS51722"/>
    </source>
</evidence>
<dbReference type="InterPro" id="IPR049393">
    <property type="entry name" value="eEFSec_III"/>
</dbReference>
<dbReference type="Gene3D" id="2.40.30.10">
    <property type="entry name" value="Translation factors"/>
    <property type="match status" value="2"/>
</dbReference>
<dbReference type="CDD" id="cd01889">
    <property type="entry name" value="SelB_euk"/>
    <property type="match status" value="1"/>
</dbReference>
<dbReference type="EMBL" id="MVBO01000068">
    <property type="protein sequence ID" value="OZJ03798.1"/>
    <property type="molecule type" value="Genomic_DNA"/>
</dbReference>
<accession>A0A261XZP7</accession>
<dbReference type="InterPro" id="IPR005225">
    <property type="entry name" value="Small_GTP-bd"/>
</dbReference>
<evidence type="ECO:0000313" key="3">
    <source>
        <dbReference type="Proteomes" id="UP000242875"/>
    </source>
</evidence>
<dbReference type="InterPro" id="IPR027417">
    <property type="entry name" value="P-loop_NTPase"/>
</dbReference>
<dbReference type="CDD" id="cd03696">
    <property type="entry name" value="SelB_II"/>
    <property type="match status" value="1"/>
</dbReference>
<proteinExistence type="predicted"/>
<organism evidence="2 3">
    <name type="scientific">Bifiguratus adelaidae</name>
    <dbReference type="NCBI Taxonomy" id="1938954"/>
    <lineage>
        <taxon>Eukaryota</taxon>
        <taxon>Fungi</taxon>
        <taxon>Fungi incertae sedis</taxon>
        <taxon>Mucoromycota</taxon>
        <taxon>Mucoromycotina</taxon>
        <taxon>Endogonomycetes</taxon>
        <taxon>Endogonales</taxon>
        <taxon>Endogonales incertae sedis</taxon>
        <taxon>Bifiguratus</taxon>
    </lineage>
</organism>
<dbReference type="PANTHER" id="PTHR43721:SF11">
    <property type="entry name" value="SELENOCYSTEINE-SPECIFIC ELONGATION FACTOR"/>
    <property type="match status" value="1"/>
</dbReference>
<name>A0A261XZP7_9FUNG</name>
<sequence>MSLNVNVGIVGHVDAGKTTIAKALSTVASTAAFDKHPQSQQRGITLDLGFSSFTLDLCDDEDTMVTTSKIEPNAYIPPKPKQVQVTLVDCPGHASLLRTIIGGAQIIDMMILVIDATKGVQAQTAECLMIAEITTQNMIIVLNKLDLLPMEGRAEKLEKLTKGLRKALANTKFADAAIVPVCGRAKADVQNANGNMDALIKEIRRLVPFPQQSAAGPFLFAIDHCFTIKGQGTILTGTVLRGSIKLGENIAIAGICERKVKTMQSFRKPVQSAKQGDRVGICVPHFDSDNVERGLAFTPGTVKYAHAAIIDVHKVRVFKRECYSRSKIHVTVGYATTTATITFFSGPSQDDFNAGKMYLYEGGLQDDQPDKSQWALLEFDHPVEAPDHALVIGSRLDMDISLNTCRLAFHGHLRFLVSDKDYQLNVLPKLKIYKLKEKTGMIDRIVDNETVIVKNMFKKDSDVELFLRMNVSVITGATGYIESRFGQGGKVKVRFDSGVPDCLHKPAVGIERNADKVSKSAAQSDSSIVLLRYKKFVYDKTAKITQGDP</sequence>
<dbReference type="InterPro" id="IPR050055">
    <property type="entry name" value="EF-Tu_GTPase"/>
</dbReference>
<dbReference type="PANTHER" id="PTHR43721">
    <property type="entry name" value="ELONGATION FACTOR TU-RELATED"/>
    <property type="match status" value="1"/>
</dbReference>
<dbReference type="GO" id="GO:0003746">
    <property type="term" value="F:translation elongation factor activity"/>
    <property type="evidence" value="ECO:0007669"/>
    <property type="project" value="TreeGrafter"/>
</dbReference>
<dbReference type="InterPro" id="IPR000795">
    <property type="entry name" value="T_Tr_GTP-bd_dom"/>
</dbReference>
<keyword evidence="3" id="KW-1185">Reference proteome</keyword>
<dbReference type="GO" id="GO:0001514">
    <property type="term" value="P:selenocysteine incorporation"/>
    <property type="evidence" value="ECO:0007669"/>
    <property type="project" value="TreeGrafter"/>
</dbReference>
<dbReference type="Pfam" id="PF21208">
    <property type="entry name" value="euk_SelB_III"/>
    <property type="match status" value="1"/>
</dbReference>
<dbReference type="AlphaFoldDB" id="A0A261XZP7"/>
<dbReference type="FunFam" id="2.40.30.10:FF:000052">
    <property type="entry name" value="Selenocysteine-specific elongation factor EF-Sec"/>
    <property type="match status" value="1"/>
</dbReference>
<dbReference type="CDD" id="cd04094">
    <property type="entry name" value="eSelB_III"/>
    <property type="match status" value="1"/>
</dbReference>
<dbReference type="PROSITE" id="PS51722">
    <property type="entry name" value="G_TR_2"/>
    <property type="match status" value="1"/>
</dbReference>
<dbReference type="Gene3D" id="3.40.50.300">
    <property type="entry name" value="P-loop containing nucleotide triphosphate hydrolases"/>
    <property type="match status" value="1"/>
</dbReference>
<dbReference type="GO" id="GO:0003924">
    <property type="term" value="F:GTPase activity"/>
    <property type="evidence" value="ECO:0007669"/>
    <property type="project" value="InterPro"/>
</dbReference>